<dbReference type="EMBL" id="CADCTK010000010">
    <property type="protein sequence ID" value="CAA9209695.1"/>
    <property type="molecule type" value="Genomic_DNA"/>
</dbReference>
<dbReference type="GO" id="GO:0003677">
    <property type="term" value="F:DNA binding"/>
    <property type="evidence" value="ECO:0007669"/>
    <property type="project" value="InterPro"/>
</dbReference>
<evidence type="ECO:0000259" key="1">
    <source>
        <dbReference type="PROSITE" id="PS50043"/>
    </source>
</evidence>
<gene>
    <name evidence="2" type="ORF">AVDCRST_MAG26-34</name>
</gene>
<dbReference type="InterPro" id="IPR011990">
    <property type="entry name" value="TPR-like_helical_dom_sf"/>
</dbReference>
<dbReference type="InterPro" id="IPR016032">
    <property type="entry name" value="Sig_transdc_resp-reg_C-effctor"/>
</dbReference>
<dbReference type="SUPFAM" id="SSF48452">
    <property type="entry name" value="TPR-like"/>
    <property type="match status" value="1"/>
</dbReference>
<accession>A0A6J4H0G9</accession>
<proteinExistence type="predicted"/>
<dbReference type="InterPro" id="IPR058852">
    <property type="entry name" value="HTH_77"/>
</dbReference>
<dbReference type="PROSITE" id="PS50043">
    <property type="entry name" value="HTH_LUXR_2"/>
    <property type="match status" value="1"/>
</dbReference>
<dbReference type="SUPFAM" id="SSF46894">
    <property type="entry name" value="C-terminal effector domain of the bipartite response regulators"/>
    <property type="match status" value="1"/>
</dbReference>
<dbReference type="PROSITE" id="PS00622">
    <property type="entry name" value="HTH_LUXR_1"/>
    <property type="match status" value="1"/>
</dbReference>
<dbReference type="SMART" id="SM00421">
    <property type="entry name" value="HTH_LUXR"/>
    <property type="match status" value="1"/>
</dbReference>
<dbReference type="PANTHER" id="PTHR47691">
    <property type="entry name" value="REGULATOR-RELATED"/>
    <property type="match status" value="1"/>
</dbReference>
<reference evidence="2" key="1">
    <citation type="submission" date="2020-02" db="EMBL/GenBank/DDBJ databases">
        <authorList>
            <person name="Meier V. D."/>
        </authorList>
    </citation>
    <scope>NUCLEOTIDE SEQUENCE</scope>
    <source>
        <strain evidence="2">AVDCRST_MAG26</strain>
    </source>
</reference>
<dbReference type="Pfam" id="PF00196">
    <property type="entry name" value="GerE"/>
    <property type="match status" value="1"/>
</dbReference>
<dbReference type="PRINTS" id="PR00038">
    <property type="entry name" value="HTHLUXR"/>
</dbReference>
<dbReference type="Pfam" id="PF25872">
    <property type="entry name" value="HTH_77"/>
    <property type="match status" value="1"/>
</dbReference>
<sequence>MEQLLAAAPDIESLIAAAPGLVVLTTSREPLRLRREQIVDVPPLPVPNREQSSWPVADLVAMPGVALFVERALAADPTFAVQEENAGGIAELCRRLDGLPLALELAAAHVRLLDPAAMLARLERGLALPRWETLDLPPRQRTLPALLDWSLALLNAEEQAVFRRLGVFAGGFQVEAVAEVAATDELGVDAFDVLASLVDKHLVRALGGTEPRFALLATVQDYASRQLAAQSEMEQTRDRHLTHFLDLTEQAKRAELGPDEQRWLERLKPEQANLRLALDHAITTGQSDLEWRMVAALWFFLFSQGDLRWAMERLEATLARTHTPELNLLAQVLEGAGVLAEWLGDDQRAESRFKRGLAAAQEAGNTAFAAWLLGRLGSLAANRGDPEQARRLNADMLTLARTVNAQHAIALAFVNAARFAVGPSGTPAERERLQATLDEPLALLRDGGSRRHLAVLLAVRARMLAEFDVSAALLPLRESLEVTRGIAVAPIVGVVPWLAAVVLAERLPAERATRLLAGVAAEMARVAKGGGRSLIDIYGTPADRAALVRVAAMARATLGDEAFATATAAGGALSFGELVAEALAALDEVETRLALRDSGAALQAARQANRLSPREREVLAQVVAGHSNKEIAAALFVSPETVKTHVSSLLNKLGADNRQGLATIAVQRGLLEP</sequence>
<dbReference type="InterPro" id="IPR036388">
    <property type="entry name" value="WH-like_DNA-bd_sf"/>
</dbReference>
<organism evidence="2">
    <name type="scientific">uncultured Chloroflexia bacterium</name>
    <dbReference type="NCBI Taxonomy" id="1672391"/>
    <lineage>
        <taxon>Bacteria</taxon>
        <taxon>Bacillati</taxon>
        <taxon>Chloroflexota</taxon>
        <taxon>Chloroflexia</taxon>
        <taxon>environmental samples</taxon>
    </lineage>
</organism>
<dbReference type="PANTHER" id="PTHR47691:SF3">
    <property type="entry name" value="HTH-TYPE TRANSCRIPTIONAL REGULATOR RV0890C-RELATED"/>
    <property type="match status" value="1"/>
</dbReference>
<dbReference type="GO" id="GO:0006355">
    <property type="term" value="P:regulation of DNA-templated transcription"/>
    <property type="evidence" value="ECO:0007669"/>
    <property type="project" value="InterPro"/>
</dbReference>
<evidence type="ECO:0000313" key="2">
    <source>
        <dbReference type="EMBL" id="CAA9209695.1"/>
    </source>
</evidence>
<name>A0A6J4H0G9_9CHLR</name>
<dbReference type="CDD" id="cd06170">
    <property type="entry name" value="LuxR_C_like"/>
    <property type="match status" value="1"/>
</dbReference>
<dbReference type="AlphaFoldDB" id="A0A6J4H0G9"/>
<dbReference type="Gene3D" id="1.10.10.10">
    <property type="entry name" value="Winged helix-like DNA-binding domain superfamily/Winged helix DNA-binding domain"/>
    <property type="match status" value="1"/>
</dbReference>
<feature type="domain" description="HTH luxR-type" evidence="1">
    <location>
        <begin position="604"/>
        <end position="669"/>
    </location>
</feature>
<dbReference type="Gene3D" id="1.25.40.10">
    <property type="entry name" value="Tetratricopeptide repeat domain"/>
    <property type="match status" value="1"/>
</dbReference>
<protein>
    <recommendedName>
        <fullName evidence="1">HTH luxR-type domain-containing protein</fullName>
    </recommendedName>
</protein>
<dbReference type="InterPro" id="IPR000792">
    <property type="entry name" value="Tscrpt_reg_LuxR_C"/>
</dbReference>